<gene>
    <name evidence="1" type="ORF">GCM10022254_72050</name>
</gene>
<proteinExistence type="predicted"/>
<dbReference type="Proteomes" id="UP001501710">
    <property type="component" value="Unassembled WGS sequence"/>
</dbReference>
<accession>A0ABP8CQS8</accession>
<evidence type="ECO:0000313" key="2">
    <source>
        <dbReference type="Proteomes" id="UP001501710"/>
    </source>
</evidence>
<protein>
    <submittedName>
        <fullName evidence="1">Uncharacterized protein</fullName>
    </submittedName>
</protein>
<evidence type="ECO:0000313" key="1">
    <source>
        <dbReference type="EMBL" id="GAA4241785.1"/>
    </source>
</evidence>
<keyword evidence="2" id="KW-1185">Reference proteome</keyword>
<sequence>MVNKQPDGLIVSLPKLESLIDKSVPKELKGALFNRDTFADARDRQNFSWDIFDSTHSRSLEVTVRRNPTVASARKKVRYAETEIANDHLRRPLNAFDSGPAHRVPGVADECVAFDVASINSVNGVAGDVNYYTQRGRYLECRVANVDISVEWIGLNYSKPWSRTIGSGLDRASADQVTQAVVRSIAAVLA</sequence>
<dbReference type="EMBL" id="BAABAS010000029">
    <property type="protein sequence ID" value="GAA4241785.1"/>
    <property type="molecule type" value="Genomic_DNA"/>
</dbReference>
<name>A0ABP8CQS8_9ACTN</name>
<reference evidence="2" key="1">
    <citation type="journal article" date="2019" name="Int. J. Syst. Evol. Microbiol.">
        <title>The Global Catalogue of Microorganisms (GCM) 10K type strain sequencing project: providing services to taxonomists for standard genome sequencing and annotation.</title>
        <authorList>
            <consortium name="The Broad Institute Genomics Platform"/>
            <consortium name="The Broad Institute Genome Sequencing Center for Infectious Disease"/>
            <person name="Wu L."/>
            <person name="Ma J."/>
        </authorList>
    </citation>
    <scope>NUCLEOTIDE SEQUENCE [LARGE SCALE GENOMIC DNA]</scope>
    <source>
        <strain evidence="2">JCM 17440</strain>
    </source>
</reference>
<organism evidence="1 2">
    <name type="scientific">Actinomadura meridiana</name>
    <dbReference type="NCBI Taxonomy" id="559626"/>
    <lineage>
        <taxon>Bacteria</taxon>
        <taxon>Bacillati</taxon>
        <taxon>Actinomycetota</taxon>
        <taxon>Actinomycetes</taxon>
        <taxon>Streptosporangiales</taxon>
        <taxon>Thermomonosporaceae</taxon>
        <taxon>Actinomadura</taxon>
    </lineage>
</organism>
<comment type="caution">
    <text evidence="1">The sequence shown here is derived from an EMBL/GenBank/DDBJ whole genome shotgun (WGS) entry which is preliminary data.</text>
</comment>